<gene>
    <name evidence="1" type="ORF">F4820DRAFT_296174</name>
</gene>
<comment type="caution">
    <text evidence="1">The sequence shown here is derived from an EMBL/GenBank/DDBJ whole genome shotgun (WGS) entry which is preliminary data.</text>
</comment>
<dbReference type="Proteomes" id="UP001497700">
    <property type="component" value="Unassembled WGS sequence"/>
</dbReference>
<keyword evidence="2" id="KW-1185">Reference proteome</keyword>
<accession>A0ACB9Z1C9</accession>
<protein>
    <submittedName>
        <fullName evidence="1">PR-1-like protein</fullName>
    </submittedName>
</protein>
<organism evidence="1 2">
    <name type="scientific">Hypoxylon rubiginosum</name>
    <dbReference type="NCBI Taxonomy" id="110542"/>
    <lineage>
        <taxon>Eukaryota</taxon>
        <taxon>Fungi</taxon>
        <taxon>Dikarya</taxon>
        <taxon>Ascomycota</taxon>
        <taxon>Pezizomycotina</taxon>
        <taxon>Sordariomycetes</taxon>
        <taxon>Xylariomycetidae</taxon>
        <taxon>Xylariales</taxon>
        <taxon>Hypoxylaceae</taxon>
        <taxon>Hypoxylon</taxon>
    </lineage>
</organism>
<evidence type="ECO:0000313" key="1">
    <source>
        <dbReference type="EMBL" id="KAI4865510.1"/>
    </source>
</evidence>
<proteinExistence type="predicted"/>
<reference evidence="1 2" key="1">
    <citation type="journal article" date="2022" name="New Phytol.">
        <title>Ecological generalism drives hyperdiversity of secondary metabolite gene clusters in xylarialean endophytes.</title>
        <authorList>
            <person name="Franco M.E.E."/>
            <person name="Wisecaver J.H."/>
            <person name="Arnold A.E."/>
            <person name="Ju Y.M."/>
            <person name="Slot J.C."/>
            <person name="Ahrendt S."/>
            <person name="Moore L.P."/>
            <person name="Eastman K.E."/>
            <person name="Scott K."/>
            <person name="Konkel Z."/>
            <person name="Mondo S.J."/>
            <person name="Kuo A."/>
            <person name="Hayes R.D."/>
            <person name="Haridas S."/>
            <person name="Andreopoulos B."/>
            <person name="Riley R."/>
            <person name="LaButti K."/>
            <person name="Pangilinan J."/>
            <person name="Lipzen A."/>
            <person name="Amirebrahimi M."/>
            <person name="Yan J."/>
            <person name="Adam C."/>
            <person name="Keymanesh K."/>
            <person name="Ng V."/>
            <person name="Louie K."/>
            <person name="Northen T."/>
            <person name="Drula E."/>
            <person name="Henrissat B."/>
            <person name="Hsieh H.M."/>
            <person name="Youens-Clark K."/>
            <person name="Lutzoni F."/>
            <person name="Miadlikowska J."/>
            <person name="Eastwood D.C."/>
            <person name="Hamelin R.C."/>
            <person name="Grigoriev I.V."/>
            <person name="U'Ren J.M."/>
        </authorList>
    </citation>
    <scope>NUCLEOTIDE SEQUENCE [LARGE SCALE GENOMIC DNA]</scope>
    <source>
        <strain evidence="1 2">CBS 119005</strain>
    </source>
</reference>
<dbReference type="EMBL" id="MU393471">
    <property type="protein sequence ID" value="KAI4865510.1"/>
    <property type="molecule type" value="Genomic_DNA"/>
</dbReference>
<evidence type="ECO:0000313" key="2">
    <source>
        <dbReference type="Proteomes" id="UP001497700"/>
    </source>
</evidence>
<sequence>MTISILLPHTAIPLYVLLFLLAFAQLVNCQTVVQTIVVTVAPAIPSEAPSFVDHDAFTSAILNSTNTYRATYNASAVRWNSTLESFASTYVQSSSRRRDGETCDMKHSGGPYGENLALGCSDAGSCVDAWASEAAAYDYGDPKFGEDTGHFTQLVWRDTTDVGCGAKLCPGNGGWYLACEYWPRGNVEGAYSDEVGQPEGVGTVLRPSGLAAVLVAAGAVVTWWGLV</sequence>
<name>A0ACB9Z1C9_9PEZI</name>